<evidence type="ECO:0000256" key="1">
    <source>
        <dbReference type="SAM" id="Phobius"/>
    </source>
</evidence>
<protein>
    <submittedName>
        <fullName evidence="2">Uncharacterized protein</fullName>
    </submittedName>
</protein>
<accession>A0A918PJC0</accession>
<name>A0A918PJC0_9ACTN</name>
<dbReference type="Proteomes" id="UP000622166">
    <property type="component" value="Unassembled WGS sequence"/>
</dbReference>
<evidence type="ECO:0000313" key="3">
    <source>
        <dbReference type="Proteomes" id="UP000622166"/>
    </source>
</evidence>
<reference evidence="2" key="1">
    <citation type="journal article" date="2014" name="Int. J. Syst. Evol. Microbiol.">
        <title>Complete genome sequence of Corynebacterium casei LMG S-19264T (=DSM 44701T), isolated from a smear-ripened cheese.</title>
        <authorList>
            <consortium name="US DOE Joint Genome Institute (JGI-PGF)"/>
            <person name="Walter F."/>
            <person name="Albersmeier A."/>
            <person name="Kalinowski J."/>
            <person name="Ruckert C."/>
        </authorList>
    </citation>
    <scope>NUCLEOTIDE SEQUENCE</scope>
    <source>
        <strain evidence="2">JCM 4815</strain>
    </source>
</reference>
<dbReference type="EMBL" id="BMVW01000005">
    <property type="protein sequence ID" value="GGZ10427.1"/>
    <property type="molecule type" value="Genomic_DNA"/>
</dbReference>
<feature type="transmembrane region" description="Helical" evidence="1">
    <location>
        <begin position="26"/>
        <end position="46"/>
    </location>
</feature>
<evidence type="ECO:0000313" key="2">
    <source>
        <dbReference type="EMBL" id="GGZ10427.1"/>
    </source>
</evidence>
<keyword evidence="3" id="KW-1185">Reference proteome</keyword>
<feature type="transmembrane region" description="Helical" evidence="1">
    <location>
        <begin position="52"/>
        <end position="72"/>
    </location>
</feature>
<gene>
    <name evidence="2" type="ORF">GCM10010365_32080</name>
</gene>
<sequence length="82" mass="9002">MTEQQGTSGRSGKQARRRWLPRAAAIGRDLVLAGAIVVAVHFLAPLTWGESVLVGAVWLVSGMIVSFVQEAWERRRTGRSSR</sequence>
<organism evidence="2 3">
    <name type="scientific">Streptomyces poonensis</name>
    <dbReference type="NCBI Taxonomy" id="68255"/>
    <lineage>
        <taxon>Bacteria</taxon>
        <taxon>Bacillati</taxon>
        <taxon>Actinomycetota</taxon>
        <taxon>Actinomycetes</taxon>
        <taxon>Kitasatosporales</taxon>
        <taxon>Streptomycetaceae</taxon>
        <taxon>Streptomyces</taxon>
    </lineage>
</organism>
<dbReference type="AlphaFoldDB" id="A0A918PJC0"/>
<keyword evidence="1" id="KW-0812">Transmembrane</keyword>
<keyword evidence="1" id="KW-0472">Membrane</keyword>
<proteinExistence type="predicted"/>
<keyword evidence="1" id="KW-1133">Transmembrane helix</keyword>
<comment type="caution">
    <text evidence="2">The sequence shown here is derived from an EMBL/GenBank/DDBJ whole genome shotgun (WGS) entry which is preliminary data.</text>
</comment>
<reference evidence="2" key="2">
    <citation type="submission" date="2020-09" db="EMBL/GenBank/DDBJ databases">
        <authorList>
            <person name="Sun Q."/>
            <person name="Ohkuma M."/>
        </authorList>
    </citation>
    <scope>NUCLEOTIDE SEQUENCE</scope>
    <source>
        <strain evidence="2">JCM 4815</strain>
    </source>
</reference>
<dbReference type="RefSeq" id="WP_189859519.1">
    <property type="nucleotide sequence ID" value="NZ_BMVW01000005.1"/>
</dbReference>